<feature type="compositionally biased region" description="Low complexity" evidence="8">
    <location>
        <begin position="168"/>
        <end position="215"/>
    </location>
</feature>
<dbReference type="Gene3D" id="3.30.1490.480">
    <property type="entry name" value="Endolytic murein transglycosylase"/>
    <property type="match status" value="1"/>
</dbReference>
<evidence type="ECO:0000256" key="7">
    <source>
        <dbReference type="HAMAP-Rule" id="MF_02065"/>
    </source>
</evidence>
<evidence type="ECO:0000256" key="8">
    <source>
        <dbReference type="SAM" id="MobiDB-lite"/>
    </source>
</evidence>
<comment type="subcellular location">
    <subcellularLocation>
        <location evidence="7">Cell membrane</location>
        <topology evidence="7">Single-pass membrane protein</topology>
    </subcellularLocation>
</comment>
<dbReference type="NCBIfam" id="TIGR00247">
    <property type="entry name" value="endolytic transglycosylase MltG"/>
    <property type="match status" value="1"/>
</dbReference>
<dbReference type="EC" id="4.2.2.29" evidence="7"/>
<evidence type="ECO:0000256" key="3">
    <source>
        <dbReference type="ARBA" id="ARBA00022989"/>
    </source>
</evidence>
<evidence type="ECO:0000256" key="6">
    <source>
        <dbReference type="ARBA" id="ARBA00023316"/>
    </source>
</evidence>
<organism evidence="9 10">
    <name type="scientific">Kitasatospora herbaricolor</name>
    <dbReference type="NCBI Taxonomy" id="68217"/>
    <lineage>
        <taxon>Bacteria</taxon>
        <taxon>Bacillati</taxon>
        <taxon>Actinomycetota</taxon>
        <taxon>Actinomycetes</taxon>
        <taxon>Kitasatosporales</taxon>
        <taxon>Streptomycetaceae</taxon>
        <taxon>Kitasatospora</taxon>
    </lineage>
</organism>
<dbReference type="Pfam" id="PF02618">
    <property type="entry name" value="YceG"/>
    <property type="match status" value="1"/>
</dbReference>
<dbReference type="InterPro" id="IPR003770">
    <property type="entry name" value="MLTG-like"/>
</dbReference>
<feature type="compositionally biased region" description="Low complexity" evidence="8">
    <location>
        <begin position="19"/>
        <end position="161"/>
    </location>
</feature>
<name>A0ABZ1W3W7_9ACTN</name>
<keyword evidence="4 7" id="KW-0472">Membrane</keyword>
<dbReference type="EMBL" id="CP108482">
    <property type="protein sequence ID" value="WUS55525.1"/>
    <property type="molecule type" value="Genomic_DNA"/>
</dbReference>
<feature type="compositionally biased region" description="Low complexity" evidence="8">
    <location>
        <begin position="227"/>
        <end position="240"/>
    </location>
</feature>
<sequence length="647" mass="69820">MTDLGRGYGSQGSEPWRPGDPVYGGQQQPVPGQEDGGWQQNPVQQPDPFGQGQQQYGQQGYPQQSHQQQDPFQGQQAQYGQQGQQYVQGQQAQYRQQGYQQQPNPMQPNPMQQGQQYVQGQQAQYGQQGYQQQPNPMQPNPMQQGQQYVQGQQQFGQQGYPQPGGPQAPGQLPPQQGQQQGRSPQNFPGGQQPPFGQQSRPVQQGRRAQPAAEPAGPGPDGIDWEAEAAALESGAAAPAEAEPDAEQWDGAEDEFQDEQEEEQGSFLGDLDDSREAKRKRKEKGKKSGRRNGGACLLVALVLMGGVAGGGWWGYGFYQSHFGPPADFAGDGTTTVQVEIKLGSSGGQMGQALKAAGVVKSVEAFTDAFGKDPKSQGIQPGFFTLKREMSAAAALKILIDSAGGENLILQEGLSAAEIYAKIDDKLKQPKGTTAGVAKAQVAELGLPAFAGGNPEGFLFPTRYAIAKDMKPVELLKQMVAKATEQYQALNLDAGAQKIGLKNAYEVVIEASILQKEGNNAADFGKMARTIQNRLADEAQTQHRLGMDTTLQYSLGRKNLTEKEMDDASNKYNTYLNAGLPPTPIANPGADALKAVLNPPEGKWLFFIAMSPTDTRFADTYAQHLVNVQEYCTAAGQGFDKARGHCVTK</sequence>
<dbReference type="HAMAP" id="MF_02065">
    <property type="entry name" value="MltG"/>
    <property type="match status" value="1"/>
</dbReference>
<dbReference type="PANTHER" id="PTHR30518:SF2">
    <property type="entry name" value="ENDOLYTIC MUREIN TRANSGLYCOSYLASE"/>
    <property type="match status" value="1"/>
</dbReference>
<keyword evidence="1 7" id="KW-1003">Cell membrane</keyword>
<dbReference type="PANTHER" id="PTHR30518">
    <property type="entry name" value="ENDOLYTIC MUREIN TRANSGLYCOSYLASE"/>
    <property type="match status" value="1"/>
</dbReference>
<evidence type="ECO:0000256" key="4">
    <source>
        <dbReference type="ARBA" id="ARBA00023136"/>
    </source>
</evidence>
<feature type="compositionally biased region" description="Gly residues" evidence="8">
    <location>
        <begin position="1"/>
        <end position="10"/>
    </location>
</feature>
<feature type="site" description="Important for catalytic activity" evidence="7">
    <location>
        <position position="515"/>
    </location>
</feature>
<evidence type="ECO:0000313" key="10">
    <source>
        <dbReference type="Proteomes" id="UP001432014"/>
    </source>
</evidence>
<keyword evidence="6 7" id="KW-0961">Cell wall biogenesis/degradation</keyword>
<keyword evidence="10" id="KW-1185">Reference proteome</keyword>
<feature type="compositionally biased region" description="Acidic residues" evidence="8">
    <location>
        <begin position="241"/>
        <end position="263"/>
    </location>
</feature>
<comment type="function">
    <text evidence="7">Functions as a peptidoglycan terminase that cleaves nascent peptidoglycan strands endolytically to terminate their elongation.</text>
</comment>
<protein>
    <recommendedName>
        <fullName evidence="7">Endolytic murein transglycosylase</fullName>
        <ecNumber evidence="7">4.2.2.29</ecNumber>
    </recommendedName>
    <alternativeName>
        <fullName evidence="7">Peptidoglycan lytic transglycosylase</fullName>
    </alternativeName>
    <alternativeName>
        <fullName evidence="7">Peptidoglycan polymerization terminase</fullName>
    </alternativeName>
</protein>
<accession>A0ABZ1W3W7</accession>
<evidence type="ECO:0000256" key="2">
    <source>
        <dbReference type="ARBA" id="ARBA00022692"/>
    </source>
</evidence>
<dbReference type="RefSeq" id="WP_329499810.1">
    <property type="nucleotide sequence ID" value="NZ_CP108460.1"/>
</dbReference>
<comment type="similarity">
    <text evidence="7">Belongs to the transglycosylase MltG family.</text>
</comment>
<feature type="region of interest" description="Disordered" evidence="8">
    <location>
        <begin position="1"/>
        <end position="289"/>
    </location>
</feature>
<keyword evidence="3 7" id="KW-1133">Transmembrane helix</keyword>
<evidence type="ECO:0000256" key="5">
    <source>
        <dbReference type="ARBA" id="ARBA00023239"/>
    </source>
</evidence>
<reference evidence="9 10" key="1">
    <citation type="submission" date="2022-10" db="EMBL/GenBank/DDBJ databases">
        <title>The complete genomes of actinobacterial strains from the NBC collection.</title>
        <authorList>
            <person name="Joergensen T.S."/>
            <person name="Alvarez Arevalo M."/>
            <person name="Sterndorff E.B."/>
            <person name="Faurdal D."/>
            <person name="Vuksanovic O."/>
            <person name="Mourched A.-S."/>
            <person name="Charusanti P."/>
            <person name="Shaw S."/>
            <person name="Blin K."/>
            <person name="Weber T."/>
        </authorList>
    </citation>
    <scope>NUCLEOTIDE SEQUENCE [LARGE SCALE GENOMIC DNA]</scope>
    <source>
        <strain evidence="9 10">NBC_01247</strain>
    </source>
</reference>
<dbReference type="Proteomes" id="UP001432014">
    <property type="component" value="Chromosome"/>
</dbReference>
<evidence type="ECO:0000313" key="9">
    <source>
        <dbReference type="EMBL" id="WUS55525.1"/>
    </source>
</evidence>
<feature type="compositionally biased region" description="Basic residues" evidence="8">
    <location>
        <begin position="276"/>
        <end position="289"/>
    </location>
</feature>
<gene>
    <name evidence="7 9" type="primary">mltG</name>
    <name evidence="9" type="ORF">OG469_08370</name>
</gene>
<keyword evidence="5 7" id="KW-0456">Lyase</keyword>
<keyword evidence="2 7" id="KW-0812">Transmembrane</keyword>
<evidence type="ECO:0000256" key="1">
    <source>
        <dbReference type="ARBA" id="ARBA00022475"/>
    </source>
</evidence>
<feature type="transmembrane region" description="Helical" evidence="7">
    <location>
        <begin position="293"/>
        <end position="314"/>
    </location>
</feature>
<proteinExistence type="inferred from homology"/>
<comment type="catalytic activity">
    <reaction evidence="7">
        <text>a peptidoglycan chain = a peptidoglycan chain with N-acetyl-1,6-anhydromuramyl-[peptide] at the reducing end + a peptidoglycan chain with N-acetylglucosamine at the non-reducing end.</text>
        <dbReference type="EC" id="4.2.2.29"/>
    </reaction>
</comment>